<organism evidence="7 8">
    <name type="scientific">Spirosoma radiotolerans</name>
    <dbReference type="NCBI Taxonomy" id="1379870"/>
    <lineage>
        <taxon>Bacteria</taxon>
        <taxon>Pseudomonadati</taxon>
        <taxon>Bacteroidota</taxon>
        <taxon>Cytophagia</taxon>
        <taxon>Cytophagales</taxon>
        <taxon>Cytophagaceae</taxon>
        <taxon>Spirosoma</taxon>
    </lineage>
</organism>
<dbReference type="SUPFAM" id="SSF103088">
    <property type="entry name" value="OmpA-like"/>
    <property type="match status" value="1"/>
</dbReference>
<evidence type="ECO:0000313" key="7">
    <source>
        <dbReference type="EMBL" id="AKD54603.1"/>
    </source>
</evidence>
<dbReference type="SUPFAM" id="SSF49464">
    <property type="entry name" value="Carboxypeptidase regulatory domain-like"/>
    <property type="match status" value="1"/>
</dbReference>
<evidence type="ECO:0000256" key="3">
    <source>
        <dbReference type="ARBA" id="ARBA00023237"/>
    </source>
</evidence>
<feature type="region of interest" description="Disordered" evidence="5">
    <location>
        <begin position="134"/>
        <end position="178"/>
    </location>
</feature>
<dbReference type="STRING" id="1379870.SD10_06450"/>
<protein>
    <submittedName>
        <fullName evidence="7">Flagellar motor protein MotB</fullName>
    </submittedName>
</protein>
<keyword evidence="8" id="KW-1185">Reference proteome</keyword>
<dbReference type="InterPro" id="IPR006665">
    <property type="entry name" value="OmpA-like"/>
</dbReference>
<dbReference type="PROSITE" id="PS51123">
    <property type="entry name" value="OMPA_2"/>
    <property type="match status" value="1"/>
</dbReference>
<dbReference type="RefSeq" id="WP_046376202.1">
    <property type="nucleotide sequence ID" value="NZ_CP010429.1"/>
</dbReference>
<dbReference type="KEGG" id="srd:SD10_06450"/>
<dbReference type="OrthoDB" id="1490539at2"/>
<evidence type="ECO:0000256" key="4">
    <source>
        <dbReference type="PROSITE-ProRule" id="PRU00473"/>
    </source>
</evidence>
<keyword evidence="7" id="KW-0969">Cilium</keyword>
<dbReference type="PANTHER" id="PTHR30329:SF21">
    <property type="entry name" value="LIPOPROTEIN YIAD-RELATED"/>
    <property type="match status" value="1"/>
</dbReference>
<dbReference type="InterPro" id="IPR006664">
    <property type="entry name" value="OMP_bac"/>
</dbReference>
<dbReference type="Pfam" id="PF13620">
    <property type="entry name" value="CarboxypepD_reg"/>
    <property type="match status" value="1"/>
</dbReference>
<dbReference type="Gene3D" id="2.60.40.1120">
    <property type="entry name" value="Carboxypeptidase-like, regulatory domain"/>
    <property type="match status" value="1"/>
</dbReference>
<evidence type="ECO:0000256" key="2">
    <source>
        <dbReference type="ARBA" id="ARBA00023136"/>
    </source>
</evidence>
<accession>A0A0E3ZTG2</accession>
<evidence type="ECO:0000256" key="1">
    <source>
        <dbReference type="ARBA" id="ARBA00004442"/>
    </source>
</evidence>
<dbReference type="Gene3D" id="3.30.1330.60">
    <property type="entry name" value="OmpA-like domain"/>
    <property type="match status" value="1"/>
</dbReference>
<name>A0A0E3ZTG2_9BACT</name>
<gene>
    <name evidence="7" type="ORF">SD10_06450</name>
</gene>
<sequence length="312" mass="33788">MKWTKYIVIGGCLTLINIPSVTVWGQSQKQTVPKDGKALVEGIFWDAQTKQPISGVNIQAKTEDGVVRAQQTSNAEGIYQIKLDPRQSYVMTAKANGYAPLDEQITFTSPTVDYLNKKRVPTLLYRVNATKPVSTATASSSTSATTAPSSPTTTTASVARQSTAGSTPAPTSDNQRVVPPKTLDAKVVYTPPLVVAAVGKTTQLRALQFVQSKTELLPDAQPALEQLLQFMQSQPTAEIELSGHTDNQGDFDQNLALSKQRVDVIKAYLVSNGIAANRITTRGYGPTRPIASNNSEATRQLNRRVEMIVLKQ</sequence>
<dbReference type="Pfam" id="PF00691">
    <property type="entry name" value="OmpA"/>
    <property type="match status" value="1"/>
</dbReference>
<dbReference type="HOGENOM" id="CLU_955620_0_0_10"/>
<dbReference type="InterPro" id="IPR036737">
    <property type="entry name" value="OmpA-like_sf"/>
</dbReference>
<dbReference type="CDD" id="cd07185">
    <property type="entry name" value="OmpA_C-like"/>
    <property type="match status" value="1"/>
</dbReference>
<feature type="compositionally biased region" description="Polar residues" evidence="5">
    <location>
        <begin position="160"/>
        <end position="175"/>
    </location>
</feature>
<dbReference type="PRINTS" id="PR01021">
    <property type="entry name" value="OMPADOMAIN"/>
</dbReference>
<dbReference type="EMBL" id="CP010429">
    <property type="protein sequence ID" value="AKD54603.1"/>
    <property type="molecule type" value="Genomic_DNA"/>
</dbReference>
<keyword evidence="3" id="KW-0998">Cell outer membrane</keyword>
<dbReference type="InterPro" id="IPR050330">
    <property type="entry name" value="Bact_OuterMem_StrucFunc"/>
</dbReference>
<dbReference type="GO" id="GO:0009279">
    <property type="term" value="C:cell outer membrane"/>
    <property type="evidence" value="ECO:0007669"/>
    <property type="project" value="UniProtKB-SubCell"/>
</dbReference>
<feature type="compositionally biased region" description="Low complexity" evidence="5">
    <location>
        <begin position="134"/>
        <end position="159"/>
    </location>
</feature>
<keyword evidence="2 4" id="KW-0472">Membrane</keyword>
<feature type="domain" description="OmpA-like" evidence="6">
    <location>
        <begin position="196"/>
        <end position="312"/>
    </location>
</feature>
<evidence type="ECO:0000259" key="6">
    <source>
        <dbReference type="PROSITE" id="PS51123"/>
    </source>
</evidence>
<evidence type="ECO:0000313" key="8">
    <source>
        <dbReference type="Proteomes" id="UP000033054"/>
    </source>
</evidence>
<keyword evidence="7" id="KW-0966">Cell projection</keyword>
<dbReference type="InterPro" id="IPR008969">
    <property type="entry name" value="CarboxyPept-like_regulatory"/>
</dbReference>
<dbReference type="AlphaFoldDB" id="A0A0E3ZTG2"/>
<dbReference type="Proteomes" id="UP000033054">
    <property type="component" value="Chromosome"/>
</dbReference>
<dbReference type="PANTHER" id="PTHR30329">
    <property type="entry name" value="STATOR ELEMENT OF FLAGELLAR MOTOR COMPLEX"/>
    <property type="match status" value="1"/>
</dbReference>
<proteinExistence type="predicted"/>
<keyword evidence="7" id="KW-0282">Flagellum</keyword>
<dbReference type="PATRIC" id="fig|1379870.5.peg.1405"/>
<evidence type="ECO:0000256" key="5">
    <source>
        <dbReference type="SAM" id="MobiDB-lite"/>
    </source>
</evidence>
<reference evidence="7 8" key="1">
    <citation type="journal article" date="2014" name="Curr. Microbiol.">
        <title>Spirosoma radiotolerans sp. nov., a gamma-radiation-resistant bacterium isolated from gamma ray-irradiated soil.</title>
        <authorList>
            <person name="Lee J.J."/>
            <person name="Srinivasan S."/>
            <person name="Lim S."/>
            <person name="Joe M."/>
            <person name="Im S."/>
            <person name="Bae S.I."/>
            <person name="Park K.R."/>
            <person name="Han J.H."/>
            <person name="Park S.H."/>
            <person name="Joo B.M."/>
            <person name="Park S.J."/>
            <person name="Kim M.K."/>
        </authorList>
    </citation>
    <scope>NUCLEOTIDE SEQUENCE [LARGE SCALE GENOMIC DNA]</scope>
    <source>
        <strain evidence="7 8">DG5A</strain>
    </source>
</reference>
<comment type="subcellular location">
    <subcellularLocation>
        <location evidence="1">Cell outer membrane</location>
    </subcellularLocation>
</comment>